<dbReference type="PANTHER" id="PTHR42648">
    <property type="entry name" value="TRANSPOSASE, PUTATIVE-RELATED"/>
    <property type="match status" value="1"/>
</dbReference>
<evidence type="ECO:0000313" key="10">
    <source>
        <dbReference type="EMBL" id="CAK7935648.1"/>
    </source>
</evidence>
<proteinExistence type="predicted"/>
<keyword evidence="2" id="KW-0479">Metal-binding</keyword>
<name>A0AAV1UPJ8_9STRA</name>
<dbReference type="InterPro" id="IPR039537">
    <property type="entry name" value="Retrotran_Ty1/copia-like"/>
</dbReference>
<keyword evidence="8" id="KW-0548">Nucleotidyltransferase</keyword>
<dbReference type="GO" id="GO:0003964">
    <property type="term" value="F:RNA-directed DNA polymerase activity"/>
    <property type="evidence" value="ECO:0007669"/>
    <property type="project" value="UniProtKB-KW"/>
</dbReference>
<dbReference type="Proteomes" id="UP001162060">
    <property type="component" value="Unassembled WGS sequence"/>
</dbReference>
<comment type="caution">
    <text evidence="10">The sequence shown here is derived from an EMBL/GenBank/DDBJ whole genome shotgun (WGS) entry which is preliminary data.</text>
</comment>
<evidence type="ECO:0000256" key="2">
    <source>
        <dbReference type="ARBA" id="ARBA00022723"/>
    </source>
</evidence>
<sequence length="92" mass="9968">MKAMKNLGKCVEGLTMEDLSVVDVDQDEICEGCVTGMLSVKPFPKSTYGEEKTTSLVQVIHSDVLGPMETKSQGGARFVVTFLGAYSRYVDA</sequence>
<evidence type="ECO:0000256" key="3">
    <source>
        <dbReference type="ARBA" id="ARBA00022759"/>
    </source>
</evidence>
<keyword evidence="8" id="KW-0239">DNA-directed DNA polymerase</keyword>
<keyword evidence="6" id="KW-0229">DNA integration</keyword>
<dbReference type="GO" id="GO:0004519">
    <property type="term" value="F:endonuclease activity"/>
    <property type="evidence" value="ECO:0007669"/>
    <property type="project" value="UniProtKB-KW"/>
</dbReference>
<reference evidence="10" key="1">
    <citation type="submission" date="2024-01" db="EMBL/GenBank/DDBJ databases">
        <authorList>
            <person name="Webb A."/>
        </authorList>
    </citation>
    <scope>NUCLEOTIDE SEQUENCE</scope>
    <source>
        <strain evidence="10">Pm1</strain>
    </source>
</reference>
<dbReference type="AlphaFoldDB" id="A0AAV1UPJ8"/>
<evidence type="ECO:0000256" key="9">
    <source>
        <dbReference type="ARBA" id="ARBA00023172"/>
    </source>
</evidence>
<protein>
    <submittedName>
        <fullName evidence="10">Uncharacterized protein</fullName>
    </submittedName>
</protein>
<dbReference type="PANTHER" id="PTHR42648:SF11">
    <property type="entry name" value="TRANSPOSON TY4-P GAG-POL POLYPROTEIN"/>
    <property type="match status" value="1"/>
</dbReference>
<dbReference type="GO" id="GO:0046872">
    <property type="term" value="F:metal ion binding"/>
    <property type="evidence" value="ECO:0007669"/>
    <property type="project" value="UniProtKB-KW"/>
</dbReference>
<keyword evidence="8" id="KW-0808">Transferase</keyword>
<gene>
    <name evidence="10" type="ORF">PM001_LOCUS20798</name>
</gene>
<keyword evidence="4" id="KW-0378">Hydrolase</keyword>
<dbReference type="GO" id="GO:0006310">
    <property type="term" value="P:DNA recombination"/>
    <property type="evidence" value="ECO:0007669"/>
    <property type="project" value="UniProtKB-KW"/>
</dbReference>
<keyword evidence="7" id="KW-0695">RNA-directed DNA polymerase</keyword>
<dbReference type="GO" id="GO:0016787">
    <property type="term" value="F:hydrolase activity"/>
    <property type="evidence" value="ECO:0007669"/>
    <property type="project" value="UniProtKB-KW"/>
</dbReference>
<organism evidence="10 11">
    <name type="scientific">Peronospora matthiolae</name>
    <dbReference type="NCBI Taxonomy" id="2874970"/>
    <lineage>
        <taxon>Eukaryota</taxon>
        <taxon>Sar</taxon>
        <taxon>Stramenopiles</taxon>
        <taxon>Oomycota</taxon>
        <taxon>Peronosporomycetes</taxon>
        <taxon>Peronosporales</taxon>
        <taxon>Peronosporaceae</taxon>
        <taxon>Peronospora</taxon>
    </lineage>
</organism>
<evidence type="ECO:0000256" key="1">
    <source>
        <dbReference type="ARBA" id="ARBA00022722"/>
    </source>
</evidence>
<evidence type="ECO:0000313" key="11">
    <source>
        <dbReference type="Proteomes" id="UP001162060"/>
    </source>
</evidence>
<keyword evidence="1" id="KW-0540">Nuclease</keyword>
<evidence type="ECO:0000256" key="4">
    <source>
        <dbReference type="ARBA" id="ARBA00022801"/>
    </source>
</evidence>
<dbReference type="EMBL" id="CAKLBY020000222">
    <property type="protein sequence ID" value="CAK7935648.1"/>
    <property type="molecule type" value="Genomic_DNA"/>
</dbReference>
<evidence type="ECO:0000256" key="5">
    <source>
        <dbReference type="ARBA" id="ARBA00022842"/>
    </source>
</evidence>
<keyword evidence="9" id="KW-0233">DNA recombination</keyword>
<evidence type="ECO:0000256" key="7">
    <source>
        <dbReference type="ARBA" id="ARBA00022918"/>
    </source>
</evidence>
<dbReference type="GO" id="GO:0003887">
    <property type="term" value="F:DNA-directed DNA polymerase activity"/>
    <property type="evidence" value="ECO:0007669"/>
    <property type="project" value="UniProtKB-KW"/>
</dbReference>
<keyword evidence="3" id="KW-0255">Endonuclease</keyword>
<evidence type="ECO:0000256" key="8">
    <source>
        <dbReference type="ARBA" id="ARBA00022932"/>
    </source>
</evidence>
<keyword evidence="5" id="KW-0460">Magnesium</keyword>
<accession>A0AAV1UPJ8</accession>
<dbReference type="GO" id="GO:0015074">
    <property type="term" value="P:DNA integration"/>
    <property type="evidence" value="ECO:0007669"/>
    <property type="project" value="UniProtKB-KW"/>
</dbReference>
<evidence type="ECO:0000256" key="6">
    <source>
        <dbReference type="ARBA" id="ARBA00022908"/>
    </source>
</evidence>